<sequence length="109" mass="11110">MFKRSVKFASAAILMAGLAPALATAAGESINPAGEKLYKSACLACHMAGVAGAPKVGDKARWSALTAKGMDALMHTTINGKGAMPPRGATKADDATLQAAVEYMISKSQ</sequence>
<dbReference type="PRINTS" id="PR00607">
    <property type="entry name" value="CYTCHROMECIE"/>
</dbReference>
<dbReference type="PANTHER" id="PTHR40942:SF4">
    <property type="entry name" value="CYTOCHROME C5"/>
    <property type="match status" value="1"/>
</dbReference>
<dbReference type="InterPro" id="IPR002323">
    <property type="entry name" value="Cyt_CIE"/>
</dbReference>
<dbReference type="Pfam" id="PF13442">
    <property type="entry name" value="Cytochrome_CBB3"/>
    <property type="match status" value="1"/>
</dbReference>
<organism evidence="9 10">
    <name type="scientific">Yanghanlia caeni</name>
    <dbReference type="NCBI Taxonomy" id="3064283"/>
    <lineage>
        <taxon>Bacteria</taxon>
        <taxon>Pseudomonadati</taxon>
        <taxon>Pseudomonadota</taxon>
        <taxon>Betaproteobacteria</taxon>
        <taxon>Burkholderiales</taxon>
        <taxon>Alcaligenaceae</taxon>
        <taxon>Yanghanlia</taxon>
    </lineage>
</organism>
<protein>
    <submittedName>
        <fullName evidence="9">C-type cytochrome</fullName>
    </submittedName>
</protein>
<dbReference type="SUPFAM" id="SSF46626">
    <property type="entry name" value="Cytochrome c"/>
    <property type="match status" value="1"/>
</dbReference>
<evidence type="ECO:0000256" key="5">
    <source>
        <dbReference type="ARBA" id="ARBA00023004"/>
    </source>
</evidence>
<dbReference type="PROSITE" id="PS51007">
    <property type="entry name" value="CYTC"/>
    <property type="match status" value="1"/>
</dbReference>
<name>A0ABU1D326_9BURK</name>
<feature type="domain" description="Cytochrome c" evidence="8">
    <location>
        <begin position="29"/>
        <end position="108"/>
    </location>
</feature>
<gene>
    <name evidence="9" type="ORF">Q8947_02225</name>
</gene>
<evidence type="ECO:0000256" key="6">
    <source>
        <dbReference type="PROSITE-ProRule" id="PRU00433"/>
    </source>
</evidence>
<proteinExistence type="predicted"/>
<keyword evidence="10" id="KW-1185">Reference proteome</keyword>
<dbReference type="EMBL" id="JAUZQE010000003">
    <property type="protein sequence ID" value="MDR4124800.1"/>
    <property type="molecule type" value="Genomic_DNA"/>
</dbReference>
<comment type="caution">
    <text evidence="9">The sequence shown here is derived from an EMBL/GenBank/DDBJ whole genome shotgun (WGS) entry which is preliminary data.</text>
</comment>
<dbReference type="RefSeq" id="WP_165276978.1">
    <property type="nucleotide sequence ID" value="NZ_JAUZQE010000003.1"/>
</dbReference>
<feature type="chain" id="PRO_5045331068" evidence="7">
    <location>
        <begin position="26"/>
        <end position="109"/>
    </location>
</feature>
<keyword evidence="1" id="KW-0813">Transport</keyword>
<accession>A0ABU1D326</accession>
<keyword evidence="5 6" id="KW-0408">Iron</keyword>
<evidence type="ECO:0000256" key="3">
    <source>
        <dbReference type="ARBA" id="ARBA00022723"/>
    </source>
</evidence>
<dbReference type="InterPro" id="IPR036909">
    <property type="entry name" value="Cyt_c-like_dom_sf"/>
</dbReference>
<evidence type="ECO:0000259" key="8">
    <source>
        <dbReference type="PROSITE" id="PS51007"/>
    </source>
</evidence>
<feature type="signal peptide" evidence="7">
    <location>
        <begin position="1"/>
        <end position="25"/>
    </location>
</feature>
<evidence type="ECO:0000256" key="7">
    <source>
        <dbReference type="SAM" id="SignalP"/>
    </source>
</evidence>
<evidence type="ECO:0000256" key="4">
    <source>
        <dbReference type="ARBA" id="ARBA00022982"/>
    </source>
</evidence>
<evidence type="ECO:0000313" key="10">
    <source>
        <dbReference type="Proteomes" id="UP001232156"/>
    </source>
</evidence>
<evidence type="ECO:0000313" key="9">
    <source>
        <dbReference type="EMBL" id="MDR4124800.1"/>
    </source>
</evidence>
<dbReference type="Gene3D" id="1.10.760.10">
    <property type="entry name" value="Cytochrome c-like domain"/>
    <property type="match status" value="1"/>
</dbReference>
<dbReference type="InterPro" id="IPR009056">
    <property type="entry name" value="Cyt_c-like_dom"/>
</dbReference>
<keyword evidence="3 6" id="KW-0479">Metal-binding</keyword>
<reference evidence="9 10" key="1">
    <citation type="submission" date="2023-08" db="EMBL/GenBank/DDBJ databases">
        <title>Alcaligenaceae gen. nov., a novel taxon isolated from the sludge of Yixing Pesticide Factory.</title>
        <authorList>
            <person name="Ruan L."/>
        </authorList>
    </citation>
    <scope>NUCLEOTIDE SEQUENCE [LARGE SCALE GENOMIC DNA]</scope>
    <source>
        <strain evidence="9 10">LG-2</strain>
    </source>
</reference>
<evidence type="ECO:0000256" key="2">
    <source>
        <dbReference type="ARBA" id="ARBA00022617"/>
    </source>
</evidence>
<dbReference type="Proteomes" id="UP001232156">
    <property type="component" value="Unassembled WGS sequence"/>
</dbReference>
<evidence type="ECO:0000256" key="1">
    <source>
        <dbReference type="ARBA" id="ARBA00022448"/>
    </source>
</evidence>
<keyword evidence="7" id="KW-0732">Signal</keyword>
<keyword evidence="4" id="KW-0249">Electron transport</keyword>
<keyword evidence="2 6" id="KW-0349">Heme</keyword>
<dbReference type="PANTHER" id="PTHR40942">
    <property type="match status" value="1"/>
</dbReference>